<evidence type="ECO:0008006" key="4">
    <source>
        <dbReference type="Google" id="ProtNLM"/>
    </source>
</evidence>
<evidence type="ECO:0000313" key="3">
    <source>
        <dbReference type="Proteomes" id="UP001166293"/>
    </source>
</evidence>
<dbReference type="Proteomes" id="UP001166293">
    <property type="component" value="Unassembled WGS sequence"/>
</dbReference>
<feature type="signal peptide" evidence="1">
    <location>
        <begin position="1"/>
        <end position="20"/>
    </location>
</feature>
<dbReference type="EMBL" id="JAHRWL010000001">
    <property type="protein sequence ID" value="MBV2360024.1"/>
    <property type="molecule type" value="Genomic_DNA"/>
</dbReference>
<sequence>MRAVLLLALLLLTACGRPLTENETAYLRALQGDQVNPARMRLNDGHFAGAYTYRIPTRPRLTCQERIWPPQGGKTVTVSPGATVLFNTVLFREDLYLPDYLPGWPDTVNLYAAMLFAHEATHVWQWQNRARTGYHPLKALREHATSDDPYLFDPDTSGRFLDYGYEQQGSIVEEYVCCRLLDPEAPRTDRLRRLIAQEMPVDGLDAVIDRPRVILPWDGAQVENICR</sequence>
<dbReference type="PROSITE" id="PS51257">
    <property type="entry name" value="PROKAR_LIPOPROTEIN"/>
    <property type="match status" value="1"/>
</dbReference>
<reference evidence="2" key="1">
    <citation type="submission" date="2021-06" db="EMBL/GenBank/DDBJ databases">
        <title>Thalassococcus sp. CAU 1522 isolated from sea sand, Republic of Korea.</title>
        <authorList>
            <person name="Kim W."/>
        </authorList>
    </citation>
    <scope>NUCLEOTIDE SEQUENCE</scope>
    <source>
        <strain evidence="2">CAU 1522</strain>
    </source>
</reference>
<proteinExistence type="predicted"/>
<evidence type="ECO:0000256" key="1">
    <source>
        <dbReference type="SAM" id="SignalP"/>
    </source>
</evidence>
<comment type="caution">
    <text evidence="2">The sequence shown here is derived from an EMBL/GenBank/DDBJ whole genome shotgun (WGS) entry which is preliminary data.</text>
</comment>
<feature type="chain" id="PRO_5045606102" description="Lipoprotein" evidence="1">
    <location>
        <begin position="21"/>
        <end position="227"/>
    </location>
</feature>
<organism evidence="2 3">
    <name type="scientific">Thalassococcus arenae</name>
    <dbReference type="NCBI Taxonomy" id="2851652"/>
    <lineage>
        <taxon>Bacteria</taxon>
        <taxon>Pseudomonadati</taxon>
        <taxon>Pseudomonadota</taxon>
        <taxon>Alphaproteobacteria</taxon>
        <taxon>Rhodobacterales</taxon>
        <taxon>Roseobacteraceae</taxon>
        <taxon>Thalassococcus</taxon>
    </lineage>
</organism>
<dbReference type="RefSeq" id="WP_217777802.1">
    <property type="nucleotide sequence ID" value="NZ_JAHRWL010000001.1"/>
</dbReference>
<gene>
    <name evidence="2" type="ORF">KUH32_09580</name>
</gene>
<evidence type="ECO:0000313" key="2">
    <source>
        <dbReference type="EMBL" id="MBV2360024.1"/>
    </source>
</evidence>
<accession>A0ABS6N8U1</accession>
<protein>
    <recommendedName>
        <fullName evidence="4">Lipoprotein</fullName>
    </recommendedName>
</protein>
<keyword evidence="3" id="KW-1185">Reference proteome</keyword>
<name>A0ABS6N8U1_9RHOB</name>
<keyword evidence="1" id="KW-0732">Signal</keyword>